<dbReference type="EMBL" id="JARKIF010000035">
    <property type="protein sequence ID" value="KAJ7610414.1"/>
    <property type="molecule type" value="Genomic_DNA"/>
</dbReference>
<proteinExistence type="predicted"/>
<accession>A0AAD7B5B9</accession>
<feature type="region of interest" description="Disordered" evidence="1">
    <location>
        <begin position="302"/>
        <end position="351"/>
    </location>
</feature>
<reference evidence="2" key="1">
    <citation type="submission" date="2023-03" db="EMBL/GenBank/DDBJ databases">
        <title>Massive genome expansion in bonnet fungi (Mycena s.s.) driven by repeated elements and novel gene families across ecological guilds.</title>
        <authorList>
            <consortium name="Lawrence Berkeley National Laboratory"/>
            <person name="Harder C.B."/>
            <person name="Miyauchi S."/>
            <person name="Viragh M."/>
            <person name="Kuo A."/>
            <person name="Thoen E."/>
            <person name="Andreopoulos B."/>
            <person name="Lu D."/>
            <person name="Skrede I."/>
            <person name="Drula E."/>
            <person name="Henrissat B."/>
            <person name="Morin E."/>
            <person name="Kohler A."/>
            <person name="Barry K."/>
            <person name="LaButti K."/>
            <person name="Morin E."/>
            <person name="Salamov A."/>
            <person name="Lipzen A."/>
            <person name="Mereny Z."/>
            <person name="Hegedus B."/>
            <person name="Baldrian P."/>
            <person name="Stursova M."/>
            <person name="Weitz H."/>
            <person name="Taylor A."/>
            <person name="Grigoriev I.V."/>
            <person name="Nagy L.G."/>
            <person name="Martin F."/>
            <person name="Kauserud H."/>
        </authorList>
    </citation>
    <scope>NUCLEOTIDE SEQUENCE</scope>
    <source>
        <strain evidence="2">9284</strain>
    </source>
</reference>
<evidence type="ECO:0000313" key="3">
    <source>
        <dbReference type="Proteomes" id="UP001221142"/>
    </source>
</evidence>
<organism evidence="2 3">
    <name type="scientific">Roridomyces roridus</name>
    <dbReference type="NCBI Taxonomy" id="1738132"/>
    <lineage>
        <taxon>Eukaryota</taxon>
        <taxon>Fungi</taxon>
        <taxon>Dikarya</taxon>
        <taxon>Basidiomycota</taxon>
        <taxon>Agaricomycotina</taxon>
        <taxon>Agaricomycetes</taxon>
        <taxon>Agaricomycetidae</taxon>
        <taxon>Agaricales</taxon>
        <taxon>Marasmiineae</taxon>
        <taxon>Mycenaceae</taxon>
        <taxon>Roridomyces</taxon>
    </lineage>
</organism>
<feature type="compositionally biased region" description="Polar residues" evidence="1">
    <location>
        <begin position="310"/>
        <end position="319"/>
    </location>
</feature>
<evidence type="ECO:0000256" key="1">
    <source>
        <dbReference type="SAM" id="MobiDB-lite"/>
    </source>
</evidence>
<comment type="caution">
    <text evidence="2">The sequence shown here is derived from an EMBL/GenBank/DDBJ whole genome shotgun (WGS) entry which is preliminary data.</text>
</comment>
<protein>
    <submittedName>
        <fullName evidence="2">Uncharacterized protein</fullName>
    </submittedName>
</protein>
<dbReference type="Proteomes" id="UP001221142">
    <property type="component" value="Unassembled WGS sequence"/>
</dbReference>
<gene>
    <name evidence="2" type="ORF">FB45DRAFT_1009931</name>
</gene>
<sequence>MPAGSKYEDLGERIGFLPQVEEPKLWGPGMDTLVTNGIRIVLLENGWTRSVSSIRPKWITSIAGESVRNLVAHVPGLRTTTKSSIHITSRLALKIISFDPSGNDRLTVKEAQRFGFPAIHAEIEVWDSIRGWMLVRAVRISPFPNFSIWTPVSGLPNEQTTDFNEAGIHVPWCDLEENLAPSTSTTAVLVSRACLPPEFVVEDDGLYGLREFQVQPCRLRRRRWTRRENLRDDVGDMAMLRSHKGVRTMESEQASVETSEKMGVEQWSGQSKPACRAVNGTGIRSELSSIFGGDRNSLAGGAQGVVRGNDSGSKTSSIKIWTPTLAGNGPIRPSLKTWGEGPLQSMAGTRT</sequence>
<keyword evidence="3" id="KW-1185">Reference proteome</keyword>
<dbReference type="AlphaFoldDB" id="A0AAD7B5B9"/>
<name>A0AAD7B5B9_9AGAR</name>
<evidence type="ECO:0000313" key="2">
    <source>
        <dbReference type="EMBL" id="KAJ7610414.1"/>
    </source>
</evidence>